<sequence>MHATLLGRLAGYLLLAFALQLFNLTPAPASGALALYTPAISPAIIDIDIDTPAFLIQVPFTVASGPGIVSGWVSIYFKATRSVKYITDNVGQFYLAEISTTTFMFMFQYQSNLVGLVSTQQQYVKDVLYLNRVSAEIIALQVSDRLAIGAV</sequence>
<organism evidence="1 2">
    <name type="scientific">Coemansia aciculifera</name>
    <dbReference type="NCBI Taxonomy" id="417176"/>
    <lineage>
        <taxon>Eukaryota</taxon>
        <taxon>Fungi</taxon>
        <taxon>Fungi incertae sedis</taxon>
        <taxon>Zoopagomycota</taxon>
        <taxon>Kickxellomycotina</taxon>
        <taxon>Kickxellomycetes</taxon>
        <taxon>Kickxellales</taxon>
        <taxon>Kickxellaceae</taxon>
        <taxon>Coemansia</taxon>
    </lineage>
</organism>
<comment type="caution">
    <text evidence="1">The sequence shown here is derived from an EMBL/GenBank/DDBJ whole genome shotgun (WGS) entry which is preliminary data.</text>
</comment>
<name>A0ACC1M3S3_9FUNG</name>
<accession>A0ACC1M3S3</accession>
<proteinExistence type="predicted"/>
<evidence type="ECO:0000313" key="2">
    <source>
        <dbReference type="Proteomes" id="UP001139981"/>
    </source>
</evidence>
<gene>
    <name evidence="1" type="ORF">IWW38_002497</name>
</gene>
<reference evidence="1" key="1">
    <citation type="submission" date="2022-07" db="EMBL/GenBank/DDBJ databases">
        <title>Phylogenomic reconstructions and comparative analyses of Kickxellomycotina fungi.</title>
        <authorList>
            <person name="Reynolds N.K."/>
            <person name="Stajich J.E."/>
            <person name="Barry K."/>
            <person name="Grigoriev I.V."/>
            <person name="Crous P."/>
            <person name="Smith M.E."/>
        </authorList>
    </citation>
    <scope>NUCLEOTIDE SEQUENCE</scope>
    <source>
        <strain evidence="1">CBS 190363</strain>
    </source>
</reference>
<evidence type="ECO:0000313" key="1">
    <source>
        <dbReference type="EMBL" id="KAJ2894702.1"/>
    </source>
</evidence>
<protein>
    <submittedName>
        <fullName evidence="1">Uncharacterized protein</fullName>
    </submittedName>
</protein>
<keyword evidence="2" id="KW-1185">Reference proteome</keyword>
<dbReference type="EMBL" id="JANBVB010000377">
    <property type="protein sequence ID" value="KAJ2894702.1"/>
    <property type="molecule type" value="Genomic_DNA"/>
</dbReference>
<dbReference type="Proteomes" id="UP001139981">
    <property type="component" value="Unassembled WGS sequence"/>
</dbReference>